<protein>
    <recommendedName>
        <fullName evidence="3">Nucleotidyltransferase</fullName>
    </recommendedName>
</protein>
<accession>A0A165F2C5</accession>
<dbReference type="AlphaFoldDB" id="A0A165F2C5"/>
<keyword evidence="2" id="KW-1185">Reference proteome</keyword>
<evidence type="ECO:0008006" key="3">
    <source>
        <dbReference type="Google" id="ProtNLM"/>
    </source>
</evidence>
<dbReference type="Proteomes" id="UP000076871">
    <property type="component" value="Unassembled WGS sequence"/>
</dbReference>
<dbReference type="GeneID" id="63828569"/>
<evidence type="ECO:0000313" key="2">
    <source>
        <dbReference type="Proteomes" id="UP000076871"/>
    </source>
</evidence>
<proteinExistence type="predicted"/>
<dbReference type="OrthoDB" id="3133286at2759"/>
<organism evidence="1 2">
    <name type="scientific">Laetiporus sulphureus 93-53</name>
    <dbReference type="NCBI Taxonomy" id="1314785"/>
    <lineage>
        <taxon>Eukaryota</taxon>
        <taxon>Fungi</taxon>
        <taxon>Dikarya</taxon>
        <taxon>Basidiomycota</taxon>
        <taxon>Agaricomycotina</taxon>
        <taxon>Agaricomycetes</taxon>
        <taxon>Polyporales</taxon>
        <taxon>Laetiporus</taxon>
    </lineage>
</organism>
<reference evidence="1 2" key="1">
    <citation type="journal article" date="2016" name="Mol. Biol. Evol.">
        <title>Comparative Genomics of Early-Diverging Mushroom-Forming Fungi Provides Insights into the Origins of Lignocellulose Decay Capabilities.</title>
        <authorList>
            <person name="Nagy L.G."/>
            <person name="Riley R."/>
            <person name="Tritt A."/>
            <person name="Adam C."/>
            <person name="Daum C."/>
            <person name="Floudas D."/>
            <person name="Sun H."/>
            <person name="Yadav J.S."/>
            <person name="Pangilinan J."/>
            <person name="Larsson K.H."/>
            <person name="Matsuura K."/>
            <person name="Barry K."/>
            <person name="Labutti K."/>
            <person name="Kuo R."/>
            <person name="Ohm R.A."/>
            <person name="Bhattacharya S.S."/>
            <person name="Shirouzu T."/>
            <person name="Yoshinaga Y."/>
            <person name="Martin F.M."/>
            <person name="Grigoriev I.V."/>
            <person name="Hibbett D.S."/>
        </authorList>
    </citation>
    <scope>NUCLEOTIDE SEQUENCE [LARGE SCALE GENOMIC DNA]</scope>
    <source>
        <strain evidence="1 2">93-53</strain>
    </source>
</reference>
<gene>
    <name evidence="1" type="ORF">LAESUDRAFT_749072</name>
</gene>
<name>A0A165F2C5_9APHY</name>
<evidence type="ECO:0000313" key="1">
    <source>
        <dbReference type="EMBL" id="KZT08226.1"/>
    </source>
</evidence>
<dbReference type="EMBL" id="KV427616">
    <property type="protein sequence ID" value="KZT08226.1"/>
    <property type="molecule type" value="Genomic_DNA"/>
</dbReference>
<dbReference type="RefSeq" id="XP_040765966.1">
    <property type="nucleotide sequence ID" value="XM_040911541.1"/>
</dbReference>
<sequence length="222" mass="25031">MQRPASVKELAEVSSKAVSVFKSSHLSSCVVGDLACALYGTSRRPVDVDLMVMTRAYEPEKLKQLLTKADTTFYLASAKDTHSSHKFLCSKLYYRPNERKRGCIFHILVPGTLHLPHIPQDKINSINGIPVMPVILLVFMKLQIWSDRRGSYTAYMKSKQHDEDVRDIAELLAIARSRGESISKDSLAWLPMATVDSAMPRVKEYVAAFPNTLTNWRAIGYR</sequence>
<dbReference type="InParanoid" id="A0A165F2C5"/>